<dbReference type="Gene3D" id="3.40.50.150">
    <property type="entry name" value="Vaccinia Virus protein VP39"/>
    <property type="match status" value="1"/>
</dbReference>
<organism evidence="1 2">
    <name type="scientific">Exophiala bonariae</name>
    <dbReference type="NCBI Taxonomy" id="1690606"/>
    <lineage>
        <taxon>Eukaryota</taxon>
        <taxon>Fungi</taxon>
        <taxon>Dikarya</taxon>
        <taxon>Ascomycota</taxon>
        <taxon>Pezizomycotina</taxon>
        <taxon>Eurotiomycetes</taxon>
        <taxon>Chaetothyriomycetidae</taxon>
        <taxon>Chaetothyriales</taxon>
        <taxon>Herpotrichiellaceae</taxon>
        <taxon>Exophiala</taxon>
    </lineage>
</organism>
<dbReference type="RefSeq" id="XP_064706595.1">
    <property type="nucleotide sequence ID" value="XM_064845741.1"/>
</dbReference>
<gene>
    <name evidence="1" type="ORF">LTR84_002127</name>
</gene>
<dbReference type="PANTHER" id="PTHR43591:SF24">
    <property type="entry name" value="2-METHOXY-6-POLYPRENYL-1,4-BENZOQUINOL METHYLASE, MITOCHONDRIAL"/>
    <property type="match status" value="1"/>
</dbReference>
<dbReference type="InterPro" id="IPR029063">
    <property type="entry name" value="SAM-dependent_MTases_sf"/>
</dbReference>
<dbReference type="SUPFAM" id="SSF53335">
    <property type="entry name" value="S-adenosyl-L-methionine-dependent methyltransferases"/>
    <property type="match status" value="1"/>
</dbReference>
<reference evidence="1 2" key="1">
    <citation type="submission" date="2023-08" db="EMBL/GenBank/DDBJ databases">
        <title>Black Yeasts Isolated from many extreme environments.</title>
        <authorList>
            <person name="Coleine C."/>
            <person name="Stajich J.E."/>
            <person name="Selbmann L."/>
        </authorList>
    </citation>
    <scope>NUCLEOTIDE SEQUENCE [LARGE SCALE GENOMIC DNA]</scope>
    <source>
        <strain evidence="1 2">CCFEE 5792</strain>
    </source>
</reference>
<proteinExistence type="predicted"/>
<protein>
    <recommendedName>
        <fullName evidence="3">Methyltransferase domain-containing protein</fullName>
    </recommendedName>
</protein>
<dbReference type="PANTHER" id="PTHR43591">
    <property type="entry name" value="METHYLTRANSFERASE"/>
    <property type="match status" value="1"/>
</dbReference>
<dbReference type="Proteomes" id="UP001358417">
    <property type="component" value="Unassembled WGS sequence"/>
</dbReference>
<dbReference type="CDD" id="cd02440">
    <property type="entry name" value="AdoMet_MTases"/>
    <property type="match status" value="1"/>
</dbReference>
<dbReference type="Pfam" id="PF13489">
    <property type="entry name" value="Methyltransf_23"/>
    <property type="match status" value="1"/>
</dbReference>
<accession>A0AAV9NA92</accession>
<evidence type="ECO:0008006" key="3">
    <source>
        <dbReference type="Google" id="ProtNLM"/>
    </source>
</evidence>
<name>A0AAV9NA92_9EURO</name>
<evidence type="ECO:0000313" key="2">
    <source>
        <dbReference type="Proteomes" id="UP001358417"/>
    </source>
</evidence>
<comment type="caution">
    <text evidence="1">The sequence shown here is derived from an EMBL/GenBank/DDBJ whole genome shotgun (WGS) entry which is preliminary data.</text>
</comment>
<keyword evidence="2" id="KW-1185">Reference proteome</keyword>
<dbReference type="GeneID" id="89970339"/>
<sequence length="318" mass="36021">MGDDNDSALGESIAGSLYTASLTSSVFNYTYENGRRYHAYHAGNYVLPNDEQEQDRLEYTHHLYRLLVGGASYRAPLLDHRPQRILDIGCGTGIWCIDVADEFPESSVIGVDLSPIQPSWVPPNCRFYVDDIEREWTYSPAEHFDYIHARDLIGFIGPWKQLLSHIFDNLKPGGFFEIQDCTTPPESIDSGLDLVPDLVQWQLKMFEGMAMLGKESPGDAYGIQSYMTEVGFVDTHVEIHKVPIGPWAQGNKHKELGLILQEHVSDSVEPYTMAVYTRALGFSAEDAQATVERVKNNIQKTEAHLYLSYYFLWGQKPF</sequence>
<dbReference type="EMBL" id="JAVRRD010000012">
    <property type="protein sequence ID" value="KAK5053153.1"/>
    <property type="molecule type" value="Genomic_DNA"/>
</dbReference>
<evidence type="ECO:0000313" key="1">
    <source>
        <dbReference type="EMBL" id="KAK5053153.1"/>
    </source>
</evidence>
<dbReference type="GO" id="GO:0008168">
    <property type="term" value="F:methyltransferase activity"/>
    <property type="evidence" value="ECO:0007669"/>
    <property type="project" value="TreeGrafter"/>
</dbReference>
<dbReference type="AlphaFoldDB" id="A0AAV9NA92"/>